<protein>
    <submittedName>
        <fullName evidence="2">Type 2 lanthipeptide synthetase LanM family protein</fullName>
    </submittedName>
</protein>
<accession>A0ABZ2NGZ0</accession>
<keyword evidence="3" id="KW-1185">Reference proteome</keyword>
<dbReference type="InterPro" id="IPR012341">
    <property type="entry name" value="6hp_glycosidase-like_sf"/>
</dbReference>
<dbReference type="PIRSF" id="PIRSF037228">
    <property type="entry name" value="Lant_mod_RumM"/>
    <property type="match status" value="1"/>
</dbReference>
<dbReference type="Pfam" id="PF05147">
    <property type="entry name" value="LANC_like"/>
    <property type="match status" value="1"/>
</dbReference>
<dbReference type="InterPro" id="IPR025410">
    <property type="entry name" value="Lant_dehyd"/>
</dbReference>
<dbReference type="Proteomes" id="UP001377337">
    <property type="component" value="Chromosome"/>
</dbReference>
<dbReference type="InterPro" id="IPR017146">
    <property type="entry name" value="Lanti_2_LanM"/>
</dbReference>
<name>A0ABZ2NGZ0_9BACI</name>
<dbReference type="PANTHER" id="PTHR12736:SF7">
    <property type="entry name" value="LANC-LIKE PROTEIN 3"/>
    <property type="match status" value="1"/>
</dbReference>
<dbReference type="Gene3D" id="1.50.10.10">
    <property type="match status" value="1"/>
</dbReference>
<reference evidence="2 3" key="1">
    <citation type="submission" date="2024-02" db="EMBL/GenBank/DDBJ databases">
        <title>Seven novel Bacillus-like species.</title>
        <authorList>
            <person name="Liu G."/>
        </authorList>
    </citation>
    <scope>NUCLEOTIDE SEQUENCE [LARGE SCALE GENOMIC DNA]</scope>
    <source>
        <strain evidence="2 3">FJAT-52054</strain>
    </source>
</reference>
<dbReference type="Pfam" id="PF13575">
    <property type="entry name" value="DUF4135"/>
    <property type="match status" value="1"/>
</dbReference>
<dbReference type="SUPFAM" id="SSF158745">
    <property type="entry name" value="LanC-like"/>
    <property type="match status" value="1"/>
</dbReference>
<dbReference type="PRINTS" id="PR01950">
    <property type="entry name" value="LANCSUPER"/>
</dbReference>
<dbReference type="RefSeq" id="WP_338778477.1">
    <property type="nucleotide sequence ID" value="NZ_CP147407.1"/>
</dbReference>
<sequence length="975" mass="110936">MKTIITPEQRFAEKIIHQTYENTPYANHFNETGLFDDFYTPFIRSFEQDLSALLHSIPSIDLAINFEKIMIRCLISLKEELINLSIKTLITDLYEKKKSGQIQGETKEERYHDYHRSLQTKDVFIELFNKYPVLIYLIEGKMKTKLQLISDVLNRLLADLLPVQSMLGVSQMLLEDIQFSMGDSHNNGQTVLILTISGRKIVYKPHTLSPEKSFYTLLNWVQSKGELRVPLKGANIISCGEYGWQEFIPYQECRSTEEVTDYYYRIGVLLALFKILKCSDIHYENIISNGEYPVVIDLETLLTHEPQGEKSGELMTAFFEELDRSVLGTLLLPQNLEQSPIDFDVSGLLGHGGETSDRVITYQLINPGTDEIRFTPDFFVSESNQNITRLNGETVRAADYLNSMEQGFTDGYQTVEKHKDELIRRIEMFNGTYRQVLRATHIYGRFLEAAGHPGYMRSIEDRKALFSYLREHETEETAAKNLAEIESLMRNDVPYFTAEFSGLHLHAGREICARNYYEYSLKDLLVKRIAEVSMMDRKKQISYIRMSVLSKLDKNWGGRHQENQAEMVNEEKLLHLPASPLDAAIQLGDLLLEHAIWNSKRTSCTWLSPNLGREDKLHLGPINDSLYEGAGAVLFLAALSEETGDARYRILARGALGGLEELWPLKEEGRTHSVYSGLGSLLYLSYNLSVLWNDQKLYEQYRTYVKMLSDIKLNSETELDWIGGLSGLIVCLLNMYEQEKEEELLVLACRMGEHLFLETRKKTDYLTGFSHGLAGYAYALSFLGKAAGEEKYSEAAKELVAKENSYFRDETGNWRDLRTPEEDQDLVFWCHGAAGIGLARAKMAVLAARTDEELIRDAERALEKVVKDGFEEDSNHSLCHGIFGNLDILLEAAGILGDQELLESARRLGDRHLFTLSEEGFRYGLNPSGGLMGFMLGFSGIGYSLLRLQNPVYPSVLSLDVMPYRGVGNEIGHSS</sequence>
<dbReference type="PANTHER" id="PTHR12736">
    <property type="entry name" value="LANC-LIKE PROTEIN"/>
    <property type="match status" value="1"/>
</dbReference>
<feature type="domain" description="Lantibiotic biosynthesis protein dehydration" evidence="1">
    <location>
        <begin position="131"/>
        <end position="498"/>
    </location>
</feature>
<dbReference type="EMBL" id="CP147407">
    <property type="protein sequence ID" value="WXB96470.1"/>
    <property type="molecule type" value="Genomic_DNA"/>
</dbReference>
<evidence type="ECO:0000313" key="2">
    <source>
        <dbReference type="EMBL" id="WXB96470.1"/>
    </source>
</evidence>
<proteinExistence type="predicted"/>
<gene>
    <name evidence="2" type="ORF">WCV65_18345</name>
</gene>
<dbReference type="NCBIfam" id="TIGR03897">
    <property type="entry name" value="lanti_2_LanM"/>
    <property type="match status" value="1"/>
</dbReference>
<organism evidence="2 3">
    <name type="scientific">Metabacillus sediminis</name>
    <dbReference type="NCBI Taxonomy" id="3117746"/>
    <lineage>
        <taxon>Bacteria</taxon>
        <taxon>Bacillati</taxon>
        <taxon>Bacillota</taxon>
        <taxon>Bacilli</taxon>
        <taxon>Bacillales</taxon>
        <taxon>Bacillaceae</taxon>
        <taxon>Metabacillus</taxon>
    </lineage>
</organism>
<dbReference type="SMART" id="SM01260">
    <property type="entry name" value="LANC_like"/>
    <property type="match status" value="1"/>
</dbReference>
<dbReference type="InterPro" id="IPR007822">
    <property type="entry name" value="LANC-like"/>
</dbReference>
<dbReference type="CDD" id="cd04792">
    <property type="entry name" value="LanM-like"/>
    <property type="match status" value="1"/>
</dbReference>
<evidence type="ECO:0000313" key="3">
    <source>
        <dbReference type="Proteomes" id="UP001377337"/>
    </source>
</evidence>
<evidence type="ECO:0000259" key="1">
    <source>
        <dbReference type="Pfam" id="PF13575"/>
    </source>
</evidence>